<evidence type="ECO:0000313" key="4">
    <source>
        <dbReference type="Proteomes" id="UP001430954"/>
    </source>
</evidence>
<protein>
    <recommendedName>
        <fullName evidence="5">YggN family protein</fullName>
    </recommendedName>
</protein>
<gene>
    <name evidence="3" type="ORF">K6753_05480</name>
</gene>
<feature type="signal peptide" evidence="2">
    <location>
        <begin position="1"/>
        <end position="20"/>
    </location>
</feature>
<reference evidence="3 4" key="1">
    <citation type="submission" date="2021-09" db="EMBL/GenBank/DDBJ databases">
        <title>Lysobacter sp. 13A isolated from the river sediment.</title>
        <authorList>
            <person name="Liu H."/>
            <person name="Li S."/>
            <person name="Mao S."/>
        </authorList>
    </citation>
    <scope>NUCLEOTIDE SEQUENCE [LARGE SCALE GENOMIC DNA]</scope>
    <source>
        <strain evidence="3 4">13A</strain>
    </source>
</reference>
<keyword evidence="2" id="KW-0732">Signal</keyword>
<evidence type="ECO:0000256" key="2">
    <source>
        <dbReference type="SAM" id="SignalP"/>
    </source>
</evidence>
<evidence type="ECO:0000256" key="1">
    <source>
        <dbReference type="SAM" id="Coils"/>
    </source>
</evidence>
<sequence>MNIPQAALALCLLLPLAAQAGETAPTGINAEIRQEMSDARQEVRTELAKARRDMRTENLRIDNSLQFGDREEAAVSDLPRAEITPEGDLLIEGKAQAIDAGQRAQLLAYRGQVVAIALAGIEAGERTANAALDAVGDSSWIGLMFSAMTGRLERDIERTVQQNLEPAMRDICRQLPMVMASQQQLASSLPQFQPYANLEPADVEDCETTIRHELATI</sequence>
<proteinExistence type="predicted"/>
<organism evidence="3 4">
    <name type="scientific">Novilysobacter selenitireducens</name>
    <dbReference type="NCBI Taxonomy" id="2872639"/>
    <lineage>
        <taxon>Bacteria</taxon>
        <taxon>Pseudomonadati</taxon>
        <taxon>Pseudomonadota</taxon>
        <taxon>Gammaproteobacteria</taxon>
        <taxon>Lysobacterales</taxon>
        <taxon>Lysobacteraceae</taxon>
        <taxon>Novilysobacter</taxon>
    </lineage>
</organism>
<feature type="chain" id="PRO_5047173780" description="YggN family protein" evidence="2">
    <location>
        <begin position="21"/>
        <end position="217"/>
    </location>
</feature>
<name>A0ABS7T523_9GAMM</name>
<dbReference type="EMBL" id="JAINZW010000002">
    <property type="protein sequence ID" value="MBZ4038979.1"/>
    <property type="molecule type" value="Genomic_DNA"/>
</dbReference>
<dbReference type="RefSeq" id="WP_223675188.1">
    <property type="nucleotide sequence ID" value="NZ_JAINZW010000002.1"/>
</dbReference>
<feature type="coiled-coil region" evidence="1">
    <location>
        <begin position="29"/>
        <end position="60"/>
    </location>
</feature>
<evidence type="ECO:0000313" key="3">
    <source>
        <dbReference type="EMBL" id="MBZ4038979.1"/>
    </source>
</evidence>
<dbReference type="Proteomes" id="UP001430954">
    <property type="component" value="Unassembled WGS sequence"/>
</dbReference>
<keyword evidence="1" id="KW-0175">Coiled coil</keyword>
<accession>A0ABS7T523</accession>
<evidence type="ECO:0008006" key="5">
    <source>
        <dbReference type="Google" id="ProtNLM"/>
    </source>
</evidence>
<comment type="caution">
    <text evidence="3">The sequence shown here is derived from an EMBL/GenBank/DDBJ whole genome shotgun (WGS) entry which is preliminary data.</text>
</comment>
<keyword evidence="4" id="KW-1185">Reference proteome</keyword>